<dbReference type="AlphaFoldDB" id="A0A9D1ZR46"/>
<evidence type="ECO:0000313" key="3">
    <source>
        <dbReference type="Proteomes" id="UP000824134"/>
    </source>
</evidence>
<feature type="compositionally biased region" description="Low complexity" evidence="1">
    <location>
        <begin position="11"/>
        <end position="22"/>
    </location>
</feature>
<evidence type="ECO:0000313" key="2">
    <source>
        <dbReference type="EMBL" id="HIY94195.1"/>
    </source>
</evidence>
<evidence type="ECO:0000256" key="1">
    <source>
        <dbReference type="SAM" id="MobiDB-lite"/>
    </source>
</evidence>
<name>A0A9D1ZR46_9MICC</name>
<proteinExistence type="predicted"/>
<reference evidence="2" key="1">
    <citation type="journal article" date="2021" name="PeerJ">
        <title>Extensive microbial diversity within the chicken gut microbiome revealed by metagenomics and culture.</title>
        <authorList>
            <person name="Gilroy R."/>
            <person name="Ravi A."/>
            <person name="Getino M."/>
            <person name="Pursley I."/>
            <person name="Horton D.L."/>
            <person name="Alikhan N.F."/>
            <person name="Baker D."/>
            <person name="Gharbi K."/>
            <person name="Hall N."/>
            <person name="Watson M."/>
            <person name="Adriaenssens E.M."/>
            <person name="Foster-Nyarko E."/>
            <person name="Jarju S."/>
            <person name="Secka A."/>
            <person name="Antonio M."/>
            <person name="Oren A."/>
            <person name="Chaudhuri R.R."/>
            <person name="La Ragione R."/>
            <person name="Hildebrand F."/>
            <person name="Pallen M.J."/>
        </authorList>
    </citation>
    <scope>NUCLEOTIDE SEQUENCE</scope>
    <source>
        <strain evidence="2">ChiHjej12B11-9195</strain>
    </source>
</reference>
<protein>
    <submittedName>
        <fullName evidence="2">Uncharacterized protein</fullName>
    </submittedName>
</protein>
<sequence>MKKPYKPEPSPESTTEQATEEAAPLKKHRLKRHLPTMTTLMMTALAGSIGKKAYRIHAA</sequence>
<reference evidence="2" key="2">
    <citation type="submission" date="2021-04" db="EMBL/GenBank/DDBJ databases">
        <authorList>
            <person name="Gilroy R."/>
        </authorList>
    </citation>
    <scope>NUCLEOTIDE SEQUENCE</scope>
    <source>
        <strain evidence="2">ChiHjej12B11-9195</strain>
    </source>
</reference>
<feature type="region of interest" description="Disordered" evidence="1">
    <location>
        <begin position="1"/>
        <end position="29"/>
    </location>
</feature>
<comment type="caution">
    <text evidence="2">The sequence shown here is derived from an EMBL/GenBank/DDBJ whole genome shotgun (WGS) entry which is preliminary data.</text>
</comment>
<organism evidence="2 3">
    <name type="scientific">Candidatus Rothia avicola</name>
    <dbReference type="NCBI Taxonomy" id="2840478"/>
    <lineage>
        <taxon>Bacteria</taxon>
        <taxon>Bacillati</taxon>
        <taxon>Actinomycetota</taxon>
        <taxon>Actinomycetes</taxon>
        <taxon>Micrococcales</taxon>
        <taxon>Micrococcaceae</taxon>
        <taxon>Rothia</taxon>
    </lineage>
</organism>
<dbReference type="EMBL" id="DXCN01000009">
    <property type="protein sequence ID" value="HIY94195.1"/>
    <property type="molecule type" value="Genomic_DNA"/>
</dbReference>
<gene>
    <name evidence="2" type="ORF">H9821_00815</name>
</gene>
<dbReference type="Proteomes" id="UP000824134">
    <property type="component" value="Unassembled WGS sequence"/>
</dbReference>
<accession>A0A9D1ZR46</accession>